<keyword evidence="9" id="KW-1185">Reference proteome</keyword>
<dbReference type="Pfam" id="PF02812">
    <property type="entry name" value="ELFV_dehydrog_N"/>
    <property type="match status" value="1"/>
</dbReference>
<evidence type="ECO:0000313" key="9">
    <source>
        <dbReference type="Proteomes" id="UP000518605"/>
    </source>
</evidence>
<comment type="similarity">
    <text evidence="1 6">Belongs to the Glu/Leu/Phe/Val dehydrogenases family.</text>
</comment>
<comment type="caution">
    <text evidence="8">The sequence shown here is derived from an EMBL/GenBank/DDBJ whole genome shotgun (WGS) entry which is preliminary data.</text>
</comment>
<reference evidence="8 9" key="1">
    <citation type="submission" date="2020-08" db="EMBL/GenBank/DDBJ databases">
        <title>Genomic Encyclopedia of Type Strains, Phase III (KMG-III): the genomes of soil and plant-associated and newly described type strains.</title>
        <authorList>
            <person name="Whitman W."/>
        </authorList>
    </citation>
    <scope>NUCLEOTIDE SEQUENCE [LARGE SCALE GENOMIC DNA]</scope>
    <source>
        <strain evidence="8 9">CECT 8234</strain>
    </source>
</reference>
<keyword evidence="3 5" id="KW-0520">NAD</keyword>
<dbReference type="InterPro" id="IPR036291">
    <property type="entry name" value="NAD(P)-bd_dom_sf"/>
</dbReference>
<evidence type="ECO:0000313" key="8">
    <source>
        <dbReference type="EMBL" id="MBB3151031.1"/>
    </source>
</evidence>
<dbReference type="FunFam" id="3.40.50.10860:FF:000010">
    <property type="entry name" value="Leucine dehydrogenase"/>
    <property type="match status" value="1"/>
</dbReference>
<evidence type="ECO:0000256" key="4">
    <source>
        <dbReference type="PIRSR" id="PIRSR000188-1"/>
    </source>
</evidence>
<dbReference type="Gene3D" id="3.40.50.10860">
    <property type="entry name" value="Leucine Dehydrogenase, chain A, domain 1"/>
    <property type="match status" value="1"/>
</dbReference>
<dbReference type="PANTHER" id="PTHR42722">
    <property type="entry name" value="LEUCINE DEHYDROGENASE"/>
    <property type="match status" value="1"/>
</dbReference>
<dbReference type="Pfam" id="PF00208">
    <property type="entry name" value="ELFV_dehydrog"/>
    <property type="match status" value="2"/>
</dbReference>
<organism evidence="8 9">
    <name type="scientific">Paenibacillus endophyticus</name>
    <dbReference type="NCBI Taxonomy" id="1294268"/>
    <lineage>
        <taxon>Bacteria</taxon>
        <taxon>Bacillati</taxon>
        <taxon>Bacillota</taxon>
        <taxon>Bacilli</taxon>
        <taxon>Bacillales</taxon>
        <taxon>Paenibacillaceae</taxon>
        <taxon>Paenibacillus</taxon>
    </lineage>
</organism>
<protein>
    <submittedName>
        <fullName evidence="8">Leucine dehydrogenase</fullName>
        <ecNumber evidence="8">1.4.1.9</ecNumber>
    </submittedName>
</protein>
<evidence type="ECO:0000256" key="2">
    <source>
        <dbReference type="ARBA" id="ARBA00023002"/>
    </source>
</evidence>
<dbReference type="InterPro" id="IPR016211">
    <property type="entry name" value="Glu/Phe/Leu/Val/Trp_DH_bac/arc"/>
</dbReference>
<dbReference type="PANTHER" id="PTHR42722:SF1">
    <property type="entry name" value="VALINE DEHYDROGENASE"/>
    <property type="match status" value="1"/>
</dbReference>
<evidence type="ECO:0000256" key="1">
    <source>
        <dbReference type="ARBA" id="ARBA00006382"/>
    </source>
</evidence>
<gene>
    <name evidence="8" type="ORF">FHS16_001065</name>
</gene>
<dbReference type="Gene3D" id="3.40.50.720">
    <property type="entry name" value="NAD(P)-binding Rossmann-like Domain"/>
    <property type="match status" value="1"/>
</dbReference>
<dbReference type="PIRSF" id="PIRSF000188">
    <property type="entry name" value="Phe_leu_dh"/>
    <property type="match status" value="1"/>
</dbReference>
<keyword evidence="2 6" id="KW-0560">Oxidoreductase</keyword>
<evidence type="ECO:0000259" key="7">
    <source>
        <dbReference type="SMART" id="SM00839"/>
    </source>
</evidence>
<accession>A0A7W5G8W0</accession>
<dbReference type="GO" id="GO:0000166">
    <property type="term" value="F:nucleotide binding"/>
    <property type="evidence" value="ECO:0007669"/>
    <property type="project" value="UniProtKB-KW"/>
</dbReference>
<dbReference type="SMART" id="SM00839">
    <property type="entry name" value="ELFV_dehydrog"/>
    <property type="match status" value="1"/>
</dbReference>
<dbReference type="SUPFAM" id="SSF51735">
    <property type="entry name" value="NAD(P)-binding Rossmann-fold domains"/>
    <property type="match status" value="1"/>
</dbReference>
<evidence type="ECO:0000256" key="6">
    <source>
        <dbReference type="RuleBase" id="RU004417"/>
    </source>
</evidence>
<dbReference type="InterPro" id="IPR046346">
    <property type="entry name" value="Aminoacid_DH-like_N_sf"/>
</dbReference>
<feature type="binding site" evidence="5">
    <location>
        <begin position="177"/>
        <end position="182"/>
    </location>
    <ligand>
        <name>NAD(+)</name>
        <dbReference type="ChEBI" id="CHEBI:57540"/>
    </ligand>
</feature>
<feature type="domain" description="Glutamate/phenylalanine/leucine/valine/L-tryptophan dehydrogenase C-terminal" evidence="7">
    <location>
        <begin position="140"/>
        <end position="341"/>
    </location>
</feature>
<keyword evidence="5" id="KW-0547">Nucleotide-binding</keyword>
<dbReference type="SUPFAM" id="SSF53223">
    <property type="entry name" value="Aminoacid dehydrogenase-like, N-terminal domain"/>
    <property type="match status" value="1"/>
</dbReference>
<dbReference type="EC" id="1.4.1.9" evidence="8"/>
<dbReference type="GO" id="GO:0050049">
    <property type="term" value="F:L-leucine dehydrogenase activity"/>
    <property type="evidence" value="ECO:0007669"/>
    <property type="project" value="UniProtKB-EC"/>
</dbReference>
<dbReference type="CDD" id="cd01075">
    <property type="entry name" value="NAD_bind_Leu_Phe_Val_DH"/>
    <property type="match status" value="1"/>
</dbReference>
<name>A0A7W5G8W0_9BACL</name>
<dbReference type="PRINTS" id="PR00082">
    <property type="entry name" value="GLFDHDRGNASE"/>
</dbReference>
<evidence type="ECO:0000256" key="5">
    <source>
        <dbReference type="PIRSR" id="PIRSR000188-2"/>
    </source>
</evidence>
<sequence length="342" mass="36528">MNLMNQNYEQLIFLQDRSIGFKAIIAIDNTTLGPALGGCRMWHYASDEAAVLDALRLARGMTYKSAVSGIPYGGGKAVILSHSDQGPRQMLFRALGHKIDELQGTYITGMDLGTTVSDMDWVHFETSFVTDTSGSLGAVNELTAKMTAYGVFLGIQASLKRAYGSESIQHKIIAVQGLGKVGFQLCRFLKHAGAKLIVSDINPARLRKAVEEFGADPRKPGDILSVPCDVLSPCALGGILNDTTVSKLNCTIIAGAANNQLLEARHGKLLHDMDILYAPDYVINAGGIIVTSVELEGGNAAAAQKIVERIGDTLTHVFHTSDAQGISTAAAADWIAEQLLGR</sequence>
<dbReference type="InterPro" id="IPR006097">
    <property type="entry name" value="Glu/Leu/Phe/Val/Trp_DH_dimer"/>
</dbReference>
<dbReference type="EMBL" id="JACHXW010000002">
    <property type="protein sequence ID" value="MBB3151031.1"/>
    <property type="molecule type" value="Genomic_DNA"/>
</dbReference>
<dbReference type="Proteomes" id="UP000518605">
    <property type="component" value="Unassembled WGS sequence"/>
</dbReference>
<evidence type="ECO:0000256" key="3">
    <source>
        <dbReference type="ARBA" id="ARBA00023027"/>
    </source>
</evidence>
<dbReference type="AlphaFoldDB" id="A0A7W5G8W0"/>
<proteinExistence type="inferred from homology"/>
<feature type="active site" description="Proton donor/acceptor" evidence="4">
    <location>
        <position position="76"/>
    </location>
</feature>
<dbReference type="InterPro" id="IPR006096">
    <property type="entry name" value="Glu/Leu/Phe/Val/Trp_DH_C"/>
</dbReference>
<dbReference type="InterPro" id="IPR006095">
    <property type="entry name" value="Glu/Leu/Phe/Val/Trp_DH"/>
</dbReference>
<dbReference type="GO" id="GO:0006520">
    <property type="term" value="P:amino acid metabolic process"/>
    <property type="evidence" value="ECO:0007669"/>
    <property type="project" value="InterPro"/>
</dbReference>